<proteinExistence type="predicted"/>
<feature type="non-terminal residue" evidence="3">
    <location>
        <position position="71"/>
    </location>
</feature>
<dbReference type="InterPro" id="IPR040442">
    <property type="entry name" value="Pyrv_kinase-like_dom_sf"/>
</dbReference>
<dbReference type="Pfam" id="PF02896">
    <property type="entry name" value="PEP-utilizers_C"/>
    <property type="match status" value="1"/>
</dbReference>
<gene>
    <name evidence="3" type="ORF">C7C46_33695</name>
</gene>
<dbReference type="Proteomes" id="UP000248039">
    <property type="component" value="Unassembled WGS sequence"/>
</dbReference>
<sequence>RSTLFPSPPHSRPPPQPAPGWARASEALAHLSDETTPAVTRSIETLIATAHAVGRPVGLCGQRPSDDPAFT</sequence>
<keyword evidence="4" id="KW-1185">Reference proteome</keyword>
<dbReference type="InterPro" id="IPR000121">
    <property type="entry name" value="PEP_util_C"/>
</dbReference>
<feature type="domain" description="PEP-utilising enzyme C-terminal" evidence="2">
    <location>
        <begin position="21"/>
        <end position="67"/>
    </location>
</feature>
<evidence type="ECO:0000313" key="4">
    <source>
        <dbReference type="Proteomes" id="UP000248039"/>
    </source>
</evidence>
<evidence type="ECO:0000256" key="1">
    <source>
        <dbReference type="SAM" id="MobiDB-lite"/>
    </source>
</evidence>
<feature type="non-terminal residue" evidence="3">
    <location>
        <position position="1"/>
    </location>
</feature>
<comment type="caution">
    <text evidence="3">The sequence shown here is derived from an EMBL/GenBank/DDBJ whole genome shotgun (WGS) entry which is preliminary data.</text>
</comment>
<dbReference type="SUPFAM" id="SSF51621">
    <property type="entry name" value="Phosphoenolpyruvate/pyruvate domain"/>
    <property type="match status" value="1"/>
</dbReference>
<organism evidence="3 4">
    <name type="scientific">Streptomyces tateyamensis</name>
    <dbReference type="NCBI Taxonomy" id="565073"/>
    <lineage>
        <taxon>Bacteria</taxon>
        <taxon>Bacillati</taxon>
        <taxon>Actinomycetota</taxon>
        <taxon>Actinomycetes</taxon>
        <taxon>Kitasatosporales</taxon>
        <taxon>Streptomycetaceae</taxon>
        <taxon>Streptomyces</taxon>
    </lineage>
</organism>
<feature type="region of interest" description="Disordered" evidence="1">
    <location>
        <begin position="1"/>
        <end position="22"/>
    </location>
</feature>
<reference evidence="3 4" key="1">
    <citation type="submission" date="2018-03" db="EMBL/GenBank/DDBJ databases">
        <title>Bioinformatic expansion and discovery of thiopeptide antibiotics.</title>
        <authorList>
            <person name="Schwalen C.J."/>
            <person name="Hudson G.A."/>
            <person name="Mitchell D.A."/>
        </authorList>
    </citation>
    <scope>NUCLEOTIDE SEQUENCE [LARGE SCALE GENOMIC DNA]</scope>
    <source>
        <strain evidence="3 4">ATCC 21389</strain>
    </source>
</reference>
<dbReference type="EMBL" id="PYBW01000353">
    <property type="protein sequence ID" value="PYC61507.1"/>
    <property type="molecule type" value="Genomic_DNA"/>
</dbReference>
<evidence type="ECO:0000313" key="3">
    <source>
        <dbReference type="EMBL" id="PYC61507.1"/>
    </source>
</evidence>
<dbReference type="AlphaFoldDB" id="A0A2V4NGD7"/>
<evidence type="ECO:0000259" key="2">
    <source>
        <dbReference type="Pfam" id="PF02896"/>
    </source>
</evidence>
<protein>
    <recommendedName>
        <fullName evidence="2">PEP-utilising enzyme C-terminal domain-containing protein</fullName>
    </recommendedName>
</protein>
<name>A0A2V4NGD7_9ACTN</name>
<dbReference type="InterPro" id="IPR015813">
    <property type="entry name" value="Pyrv/PenolPyrv_kinase-like_dom"/>
</dbReference>
<dbReference type="RefSeq" id="WP_146259350.1">
    <property type="nucleotide sequence ID" value="NZ_PYBW01000353.1"/>
</dbReference>
<dbReference type="OrthoDB" id="9765468at2"/>
<accession>A0A2V4NGD7</accession>
<dbReference type="GO" id="GO:0016772">
    <property type="term" value="F:transferase activity, transferring phosphorus-containing groups"/>
    <property type="evidence" value="ECO:0007669"/>
    <property type="project" value="InterPro"/>
</dbReference>
<feature type="compositionally biased region" description="Pro residues" evidence="1">
    <location>
        <begin position="1"/>
        <end position="18"/>
    </location>
</feature>
<dbReference type="Gene3D" id="3.20.20.60">
    <property type="entry name" value="Phosphoenolpyruvate-binding domains"/>
    <property type="match status" value="1"/>
</dbReference>